<feature type="chain" id="PRO_5039749092" description="Metalloendopeptidase" evidence="9">
    <location>
        <begin position="25"/>
        <end position="758"/>
    </location>
</feature>
<evidence type="ECO:0000256" key="9">
    <source>
        <dbReference type="RuleBase" id="RU361183"/>
    </source>
</evidence>
<feature type="domain" description="ShKT" evidence="11">
    <location>
        <begin position="457"/>
        <end position="494"/>
    </location>
</feature>
<dbReference type="InterPro" id="IPR024079">
    <property type="entry name" value="MetalloPept_cat_dom_sf"/>
</dbReference>
<feature type="domain" description="ShKT" evidence="11">
    <location>
        <begin position="364"/>
        <end position="400"/>
    </location>
</feature>
<protein>
    <recommendedName>
        <fullName evidence="9">Metalloendopeptidase</fullName>
        <ecNumber evidence="9">3.4.24.-</ecNumber>
    </recommendedName>
</protein>
<feature type="binding site" evidence="8">
    <location>
        <position position="225"/>
    </location>
    <ligand>
        <name>Zn(2+)</name>
        <dbReference type="ChEBI" id="CHEBI:29105"/>
        <note>catalytic</note>
    </ligand>
</feature>
<comment type="function">
    <text evidence="1">Metalloprotease.</text>
</comment>
<evidence type="ECO:0000313" key="13">
    <source>
        <dbReference type="EMBL" id="KAH3804539.1"/>
    </source>
</evidence>
<organism evidence="13 14">
    <name type="scientific">Dreissena polymorpha</name>
    <name type="common">Zebra mussel</name>
    <name type="synonym">Mytilus polymorpha</name>
    <dbReference type="NCBI Taxonomy" id="45954"/>
    <lineage>
        <taxon>Eukaryota</taxon>
        <taxon>Metazoa</taxon>
        <taxon>Spiralia</taxon>
        <taxon>Lophotrochozoa</taxon>
        <taxon>Mollusca</taxon>
        <taxon>Bivalvia</taxon>
        <taxon>Autobranchia</taxon>
        <taxon>Heteroconchia</taxon>
        <taxon>Euheterodonta</taxon>
        <taxon>Imparidentia</taxon>
        <taxon>Neoheterodontei</taxon>
        <taxon>Myida</taxon>
        <taxon>Dreissenoidea</taxon>
        <taxon>Dreissenidae</taxon>
        <taxon>Dreissena</taxon>
    </lineage>
</organism>
<evidence type="ECO:0000313" key="14">
    <source>
        <dbReference type="Proteomes" id="UP000828390"/>
    </source>
</evidence>
<evidence type="ECO:0000256" key="7">
    <source>
        <dbReference type="PROSITE-ProRule" id="PRU01005"/>
    </source>
</evidence>
<evidence type="ECO:0000256" key="4">
    <source>
        <dbReference type="ARBA" id="ARBA00022801"/>
    </source>
</evidence>
<keyword evidence="9" id="KW-0732">Signal</keyword>
<dbReference type="GO" id="GO:0006508">
    <property type="term" value="P:proteolysis"/>
    <property type="evidence" value="ECO:0007669"/>
    <property type="project" value="UniProtKB-KW"/>
</dbReference>
<feature type="domain" description="ShKT" evidence="11">
    <location>
        <begin position="561"/>
        <end position="597"/>
    </location>
</feature>
<dbReference type="AlphaFoldDB" id="A0A9D4FVU7"/>
<dbReference type="Gene3D" id="3.40.390.10">
    <property type="entry name" value="Collagenase (Catalytic Domain)"/>
    <property type="match status" value="1"/>
</dbReference>
<keyword evidence="6 8" id="KW-0482">Metalloprotease</keyword>
<evidence type="ECO:0000256" key="6">
    <source>
        <dbReference type="ARBA" id="ARBA00023049"/>
    </source>
</evidence>
<evidence type="ECO:0000259" key="12">
    <source>
        <dbReference type="PROSITE" id="PS51864"/>
    </source>
</evidence>
<dbReference type="PANTHER" id="PTHR10127:SF780">
    <property type="entry name" value="METALLOENDOPEPTIDASE"/>
    <property type="match status" value="1"/>
</dbReference>
<dbReference type="GO" id="GO:0004222">
    <property type="term" value="F:metalloendopeptidase activity"/>
    <property type="evidence" value="ECO:0007669"/>
    <property type="project" value="UniProtKB-UniRule"/>
</dbReference>
<reference evidence="13" key="2">
    <citation type="submission" date="2020-11" db="EMBL/GenBank/DDBJ databases">
        <authorList>
            <person name="McCartney M.A."/>
            <person name="Auch B."/>
            <person name="Kono T."/>
            <person name="Mallez S."/>
            <person name="Becker A."/>
            <person name="Gohl D.M."/>
            <person name="Silverstein K.A.T."/>
            <person name="Koren S."/>
            <person name="Bechman K.B."/>
            <person name="Herman A."/>
            <person name="Abrahante J.E."/>
            <person name="Garbe J."/>
        </authorList>
    </citation>
    <scope>NUCLEOTIDE SEQUENCE</scope>
    <source>
        <strain evidence="13">Duluth1</strain>
        <tissue evidence="13">Whole animal</tissue>
    </source>
</reference>
<sequence>MEEVIRTCLGIILWMIVTCRLATAQLLLEELQQLKIEPMNMNGTEPYTELTIDQIISRASGGIEMAQNLMLTDDGTVLAELDMRLTHEQFYNLYENPVNYNDTLPRRKRSKTGRKLERSKRKAIRDVILRWPEGVVPYRFITEHFTEKEEYMIRTAMTEWEKYTCLRFRPAIKSDRNVVRFQNGMGCNSQLGMVGGEQPLNLEKNGCRFKGLYLHEIGHAIGLVHEHQLPNRDQYIEILYQNVQPSMRIWFNKYSAQEVDQLKVDYEYSSVMHYGITAFSSDGKSQTIKALHPDKESSIGRVYRKELSFTDVKIVNLMYQCAKQCDSSIVCNNGGYVDQNCKCICPDGSDSCSKAKQDDKDGECFNAHESWQCAVWANQGECQRNPRFMLESCKKACRLCGNEKPDNATCKDNYESSKCDVWKEHGECIVNSEWMHKHCKKTCNACANSGPDPDVNCSNKHPKAEECEKWAAEGECQINRVWMPENCRKSCHMCGKSVVVITTTPEPDYNGECENIHNTLECDKWARTDECSLNPDWMIPNCRKSCKKCEGNDGGGGAQECKNTWDDVQCTGWARDQECMKNSVWMHRNCQKACTKCTPDGSTTDRQNEQTTTQPRITTPGACKNDHRSDKECDTWAKYGHCDLNEWMKVHCAAACGSCKSQEKTTTTSKPDKTDNGGNTGGCADQEKHCAAWARHGFCEDNPNTALRICKKSCNACTVETNECKDKHQLCGVWARGGQCQRNSGYMLRSCQKSCTVC</sequence>
<proteinExistence type="predicted"/>
<evidence type="ECO:0000256" key="8">
    <source>
        <dbReference type="PROSITE-ProRule" id="PRU01211"/>
    </source>
</evidence>
<feature type="domain" description="ShKT" evidence="11">
    <location>
        <begin position="683"/>
        <end position="717"/>
    </location>
</feature>
<dbReference type="GO" id="GO:0008270">
    <property type="term" value="F:zinc ion binding"/>
    <property type="evidence" value="ECO:0007669"/>
    <property type="project" value="UniProtKB-UniRule"/>
</dbReference>
<keyword evidence="7" id="KW-1015">Disulfide bond</keyword>
<reference evidence="13" key="1">
    <citation type="journal article" date="2019" name="bioRxiv">
        <title>The Genome of the Zebra Mussel, Dreissena polymorpha: A Resource for Invasive Species Research.</title>
        <authorList>
            <person name="McCartney M.A."/>
            <person name="Auch B."/>
            <person name="Kono T."/>
            <person name="Mallez S."/>
            <person name="Zhang Y."/>
            <person name="Obille A."/>
            <person name="Becker A."/>
            <person name="Abrahante J.E."/>
            <person name="Garbe J."/>
            <person name="Badalamenti J.P."/>
            <person name="Herman A."/>
            <person name="Mangelson H."/>
            <person name="Liachko I."/>
            <person name="Sullivan S."/>
            <person name="Sone E.D."/>
            <person name="Koren S."/>
            <person name="Silverstein K.A.T."/>
            <person name="Beckman K.B."/>
            <person name="Gohl D.M."/>
        </authorList>
    </citation>
    <scope>NUCLEOTIDE SEQUENCE</scope>
    <source>
        <strain evidence="13">Duluth1</strain>
        <tissue evidence="13">Whole animal</tissue>
    </source>
</reference>
<name>A0A9D4FVU7_DREPO</name>
<evidence type="ECO:0000256" key="1">
    <source>
        <dbReference type="ARBA" id="ARBA00002657"/>
    </source>
</evidence>
<feature type="domain" description="ShKT" evidence="11">
    <location>
        <begin position="410"/>
        <end position="446"/>
    </location>
</feature>
<feature type="disulfide bond" evidence="7">
    <location>
        <begin position="724"/>
        <end position="758"/>
    </location>
</feature>
<dbReference type="Pfam" id="PF01400">
    <property type="entry name" value="Astacin"/>
    <property type="match status" value="1"/>
</dbReference>
<feature type="disulfide bond" evidence="7">
    <location>
        <begin position="683"/>
        <end position="717"/>
    </location>
</feature>
<keyword evidence="14" id="KW-1185">Reference proteome</keyword>
<dbReference type="SMART" id="SM00235">
    <property type="entry name" value="ZnMc"/>
    <property type="match status" value="1"/>
</dbReference>
<dbReference type="InterPro" id="IPR006026">
    <property type="entry name" value="Peptidase_Metallo"/>
</dbReference>
<gene>
    <name evidence="13" type="ORF">DPMN_132826</name>
</gene>
<feature type="domain" description="ShKT" evidence="11">
    <location>
        <begin position="623"/>
        <end position="659"/>
    </location>
</feature>
<dbReference type="OrthoDB" id="291007at2759"/>
<feature type="binding site" evidence="8">
    <location>
        <position position="219"/>
    </location>
    <ligand>
        <name>Zn(2+)</name>
        <dbReference type="ChEBI" id="CHEBI:29105"/>
        <note>catalytic</note>
    </ligand>
</feature>
<dbReference type="Proteomes" id="UP000828390">
    <property type="component" value="Unassembled WGS sequence"/>
</dbReference>
<dbReference type="SUPFAM" id="SSF55486">
    <property type="entry name" value="Metalloproteases ('zincins'), catalytic domain"/>
    <property type="match status" value="1"/>
</dbReference>
<keyword evidence="4 8" id="KW-0378">Hydrolase</keyword>
<evidence type="ECO:0000259" key="11">
    <source>
        <dbReference type="PROSITE" id="PS51670"/>
    </source>
</evidence>
<dbReference type="Pfam" id="PF01549">
    <property type="entry name" value="ShK"/>
    <property type="match status" value="8"/>
</dbReference>
<dbReference type="InterPro" id="IPR001506">
    <property type="entry name" value="Peptidase_M12A"/>
</dbReference>
<dbReference type="EMBL" id="JAIWYP010000006">
    <property type="protein sequence ID" value="KAH3804539.1"/>
    <property type="molecule type" value="Genomic_DNA"/>
</dbReference>
<dbReference type="EC" id="3.4.24.-" evidence="9"/>
<feature type="domain" description="Peptidase M12A" evidence="12">
    <location>
        <begin position="122"/>
        <end position="322"/>
    </location>
</feature>
<dbReference type="PANTHER" id="PTHR10127">
    <property type="entry name" value="DISCOIDIN, CUB, EGF, LAMININ , AND ZINC METALLOPROTEASE DOMAIN CONTAINING"/>
    <property type="match status" value="1"/>
</dbReference>
<feature type="domain" description="ShKT" evidence="11">
    <location>
        <begin position="724"/>
        <end position="758"/>
    </location>
</feature>
<dbReference type="InterPro" id="IPR034035">
    <property type="entry name" value="Astacin-like_dom"/>
</dbReference>
<comment type="caution">
    <text evidence="7">Lacks conserved residue(s) required for the propagation of feature annotation.</text>
</comment>
<dbReference type="PROSITE" id="PS51864">
    <property type="entry name" value="ASTACIN"/>
    <property type="match status" value="1"/>
</dbReference>
<evidence type="ECO:0000256" key="5">
    <source>
        <dbReference type="ARBA" id="ARBA00022833"/>
    </source>
</evidence>
<feature type="domain" description="ShKT" evidence="11">
    <location>
        <begin position="513"/>
        <end position="549"/>
    </location>
</feature>
<keyword evidence="2 8" id="KW-0645">Protease</keyword>
<feature type="binding site" evidence="8">
    <location>
        <position position="215"/>
    </location>
    <ligand>
        <name>Zn(2+)</name>
        <dbReference type="ChEBI" id="CHEBI:29105"/>
        <note>catalytic</note>
    </ligand>
</feature>
<feature type="region of interest" description="Disordered" evidence="10">
    <location>
        <begin position="599"/>
        <end position="624"/>
    </location>
</feature>
<dbReference type="InterPro" id="IPR003582">
    <property type="entry name" value="ShKT_dom"/>
</dbReference>
<evidence type="ECO:0000256" key="2">
    <source>
        <dbReference type="ARBA" id="ARBA00022670"/>
    </source>
</evidence>
<evidence type="ECO:0000256" key="3">
    <source>
        <dbReference type="ARBA" id="ARBA00022723"/>
    </source>
</evidence>
<feature type="signal peptide" evidence="9">
    <location>
        <begin position="1"/>
        <end position="24"/>
    </location>
</feature>
<dbReference type="PROSITE" id="PS51670">
    <property type="entry name" value="SHKT"/>
    <property type="match status" value="8"/>
</dbReference>
<feature type="compositionally biased region" description="Polar residues" evidence="10">
    <location>
        <begin position="600"/>
        <end position="617"/>
    </location>
</feature>
<comment type="cofactor">
    <cofactor evidence="8 9">
        <name>Zn(2+)</name>
        <dbReference type="ChEBI" id="CHEBI:29105"/>
    </cofactor>
    <text evidence="8 9">Binds 1 zinc ion per subunit.</text>
</comment>
<dbReference type="CDD" id="cd04280">
    <property type="entry name" value="ZnMc_astacin_like"/>
    <property type="match status" value="1"/>
</dbReference>
<evidence type="ECO:0000256" key="10">
    <source>
        <dbReference type="SAM" id="MobiDB-lite"/>
    </source>
</evidence>
<dbReference type="PRINTS" id="PR00480">
    <property type="entry name" value="ASTACIN"/>
</dbReference>
<dbReference type="SMART" id="SM00254">
    <property type="entry name" value="ShKT"/>
    <property type="match status" value="8"/>
</dbReference>
<comment type="caution">
    <text evidence="13">The sequence shown here is derived from an EMBL/GenBank/DDBJ whole genome shotgun (WGS) entry which is preliminary data.</text>
</comment>
<keyword evidence="3 8" id="KW-0479">Metal-binding</keyword>
<feature type="active site" evidence="8">
    <location>
        <position position="216"/>
    </location>
</feature>
<accession>A0A9D4FVU7</accession>
<keyword evidence="5 8" id="KW-0862">Zinc</keyword>